<sequence length="47" mass="5784">MISISDNYRKKQVKDLDKLIMKAFRLGHKHYDHLLKWKQEHLKAIKH</sequence>
<dbReference type="AlphaFoldDB" id="A0A2T5RJA9"/>
<gene>
    <name evidence="1" type="ORF">C8C76_11531</name>
</gene>
<protein>
    <submittedName>
        <fullName evidence="1">Uncharacterized protein</fullName>
    </submittedName>
</protein>
<name>A0A2T5RJA9_9FIRM</name>
<dbReference type="EMBL" id="QAXS01000015">
    <property type="protein sequence ID" value="PTV98625.1"/>
    <property type="molecule type" value="Genomic_DNA"/>
</dbReference>
<evidence type="ECO:0000313" key="2">
    <source>
        <dbReference type="Proteomes" id="UP000244089"/>
    </source>
</evidence>
<dbReference type="Proteomes" id="UP000244089">
    <property type="component" value="Unassembled WGS sequence"/>
</dbReference>
<organism evidence="1 2">
    <name type="scientific">Halanaerobium saccharolyticum</name>
    <dbReference type="NCBI Taxonomy" id="43595"/>
    <lineage>
        <taxon>Bacteria</taxon>
        <taxon>Bacillati</taxon>
        <taxon>Bacillota</taxon>
        <taxon>Clostridia</taxon>
        <taxon>Halanaerobiales</taxon>
        <taxon>Halanaerobiaceae</taxon>
        <taxon>Halanaerobium</taxon>
    </lineage>
</organism>
<proteinExistence type="predicted"/>
<accession>A0A2T5RJA9</accession>
<comment type="caution">
    <text evidence="1">The sequence shown here is derived from an EMBL/GenBank/DDBJ whole genome shotgun (WGS) entry which is preliminary data.</text>
</comment>
<evidence type="ECO:0000313" key="1">
    <source>
        <dbReference type="EMBL" id="PTV98625.1"/>
    </source>
</evidence>
<reference evidence="1 2" key="1">
    <citation type="submission" date="2018-04" db="EMBL/GenBank/DDBJ databases">
        <title>Subsurface microbial communities from deep shales in Ohio and West Virginia, USA.</title>
        <authorList>
            <person name="Wrighton K."/>
        </authorList>
    </citation>
    <scope>NUCLEOTIDE SEQUENCE [LARGE SCALE GENOMIC DNA]</scope>
    <source>
        <strain evidence="1 2">WC1</strain>
    </source>
</reference>